<dbReference type="InterPro" id="IPR000387">
    <property type="entry name" value="Tyr_Pase_dom"/>
</dbReference>
<name>A0A183V8A5_TOXCA</name>
<evidence type="ECO:0000313" key="3">
    <source>
        <dbReference type="EMBL" id="VDM48296.1"/>
    </source>
</evidence>
<dbReference type="EMBL" id="UYWY01024044">
    <property type="protein sequence ID" value="VDM48296.1"/>
    <property type="molecule type" value="Genomic_DNA"/>
</dbReference>
<dbReference type="InterPro" id="IPR029021">
    <property type="entry name" value="Prot-tyrosine_phosphatase-like"/>
</dbReference>
<reference evidence="3 4" key="2">
    <citation type="submission" date="2018-11" db="EMBL/GenBank/DDBJ databases">
        <authorList>
            <consortium name="Pathogen Informatics"/>
        </authorList>
    </citation>
    <scope>NUCLEOTIDE SEQUENCE [LARGE SCALE GENOMIC DNA]</scope>
</reference>
<dbReference type="Pfam" id="PF00102">
    <property type="entry name" value="Y_phosphatase"/>
    <property type="match status" value="1"/>
</dbReference>
<dbReference type="AlphaFoldDB" id="A0A183V8A5"/>
<proteinExistence type="predicted"/>
<dbReference type="PANTHER" id="PTHR46163:SF5">
    <property type="entry name" value="TYROSINE-PROTEIN PHOSPHATASE"/>
    <property type="match status" value="1"/>
</dbReference>
<reference evidence="5" key="1">
    <citation type="submission" date="2016-06" db="UniProtKB">
        <authorList>
            <consortium name="WormBaseParasite"/>
        </authorList>
    </citation>
    <scope>IDENTIFICATION</scope>
</reference>
<dbReference type="CDD" id="cd00047">
    <property type="entry name" value="PTPc"/>
    <property type="match status" value="1"/>
</dbReference>
<evidence type="ECO:0000259" key="1">
    <source>
        <dbReference type="PROSITE" id="PS50055"/>
    </source>
</evidence>
<dbReference type="PANTHER" id="PTHR46163">
    <property type="entry name" value="TYROSINE-PROTEIN PHOSPHATASE-RELATED"/>
    <property type="match status" value="1"/>
</dbReference>
<evidence type="ECO:0000313" key="5">
    <source>
        <dbReference type="WBParaSite" id="TCNE_0001697601-mRNA-1"/>
    </source>
</evidence>
<dbReference type="InterPro" id="IPR000242">
    <property type="entry name" value="PTP_cat"/>
</dbReference>
<dbReference type="PROSITE" id="PS00383">
    <property type="entry name" value="TYR_PHOSPHATASE_1"/>
    <property type="match status" value="1"/>
</dbReference>
<organism evidence="4 5">
    <name type="scientific">Toxocara canis</name>
    <name type="common">Canine roundworm</name>
    <dbReference type="NCBI Taxonomy" id="6265"/>
    <lineage>
        <taxon>Eukaryota</taxon>
        <taxon>Metazoa</taxon>
        <taxon>Ecdysozoa</taxon>
        <taxon>Nematoda</taxon>
        <taxon>Chromadorea</taxon>
        <taxon>Rhabditida</taxon>
        <taxon>Spirurina</taxon>
        <taxon>Ascaridomorpha</taxon>
        <taxon>Ascaridoidea</taxon>
        <taxon>Toxocaridae</taxon>
        <taxon>Toxocara</taxon>
    </lineage>
</organism>
<keyword evidence="4" id="KW-1185">Reference proteome</keyword>
<dbReference type="PROSITE" id="PS50056">
    <property type="entry name" value="TYR_PHOSPHATASE_2"/>
    <property type="match status" value="1"/>
</dbReference>
<dbReference type="SMART" id="SM00194">
    <property type="entry name" value="PTPc"/>
    <property type="match status" value="1"/>
</dbReference>
<evidence type="ECO:0000259" key="2">
    <source>
        <dbReference type="PROSITE" id="PS50056"/>
    </source>
</evidence>
<dbReference type="InterPro" id="IPR016130">
    <property type="entry name" value="Tyr_Pase_AS"/>
</dbReference>
<dbReference type="Proteomes" id="UP000050794">
    <property type="component" value="Unassembled WGS sequence"/>
</dbReference>
<dbReference type="GO" id="GO:0004725">
    <property type="term" value="F:protein tyrosine phosphatase activity"/>
    <property type="evidence" value="ECO:0007669"/>
    <property type="project" value="InterPro"/>
</dbReference>
<dbReference type="InterPro" id="IPR052782">
    <property type="entry name" value="Oocyte-zygote_transition_reg"/>
</dbReference>
<dbReference type="SUPFAM" id="SSF52799">
    <property type="entry name" value="(Phosphotyrosine protein) phosphatases II"/>
    <property type="match status" value="1"/>
</dbReference>
<feature type="domain" description="Tyrosine specific protein phosphatases" evidence="2">
    <location>
        <begin position="202"/>
        <end position="266"/>
    </location>
</feature>
<dbReference type="InterPro" id="IPR003595">
    <property type="entry name" value="Tyr_Pase_cat"/>
</dbReference>
<protein>
    <submittedName>
        <fullName evidence="5">Protein-tyrosine phosphatase</fullName>
    </submittedName>
</protein>
<evidence type="ECO:0000313" key="4">
    <source>
        <dbReference type="Proteomes" id="UP000050794"/>
    </source>
</evidence>
<gene>
    <name evidence="3" type="ORF">TCNE_LOCUS16975</name>
</gene>
<dbReference type="PRINTS" id="PR00700">
    <property type="entry name" value="PRTYPHPHTASE"/>
</dbReference>
<dbReference type="PROSITE" id="PS50055">
    <property type="entry name" value="TYR_PHOSPHATASE_PTP"/>
    <property type="match status" value="1"/>
</dbReference>
<feature type="domain" description="Tyrosine-protein phosphatase" evidence="1">
    <location>
        <begin position="24"/>
        <end position="266"/>
    </location>
</feature>
<sequence length="289" mass="33328">MPILYALQVNKWVQVTLDKGIEGLKKDFEQVKCLNPDPCEMSVFQANQVTGRNRFKDIPCLDETRVRLNDSLNDYIHANYVKMALMEKRIICTQAPLDLTVYHFYQMIMQERVTYIIMLCNFIESGHKVCTEYYPLTEKDAPLVFGDITVICLHEGVMSTEKNVHFTLLGLKNNAGKRQVVKHLRWIDWPENGIPDVSLTPMHIFSTIRNSKGPVVVHCTDGVSRTGALVAIEYILEKMLCANANDDSVQMIKEIRKQRALSVRTEMVRSRNPVNFYLENQLYSHRITN</sequence>
<accession>A0A183V8A5</accession>
<dbReference type="WBParaSite" id="TCNE_0001697601-mRNA-1">
    <property type="protein sequence ID" value="TCNE_0001697601-mRNA-1"/>
    <property type="gene ID" value="TCNE_0001697601"/>
</dbReference>
<dbReference type="Gene3D" id="3.90.190.10">
    <property type="entry name" value="Protein tyrosine phosphatase superfamily"/>
    <property type="match status" value="1"/>
</dbReference>
<dbReference type="SMART" id="SM00404">
    <property type="entry name" value="PTPc_motif"/>
    <property type="match status" value="1"/>
</dbReference>